<dbReference type="AlphaFoldDB" id="A0AAD6E5F3"/>
<keyword evidence="1" id="KW-0539">Nucleus</keyword>
<dbReference type="CDD" id="cd12148">
    <property type="entry name" value="fungal_TF_MHR"/>
    <property type="match status" value="1"/>
</dbReference>
<sequence>STENKGMEKKTNPRGDDIVLSLETQAQCFLENPLYHDTRGLRLGIVEESLGHANLVGNAKRNAVATAQPVANVDCCKPQHVSIQWNGEKERKESLSQKTEQYENLLQEVRSSADPLTASRIKKLIEKVCFSVPSHIWCVHYTLIQQQYSWNSAYSSNDLSSHSTTSHGEIEVLEEMSSRLSIGSLEGIDRVDEDINLTRSSRATGYMGKSSEVTWLQRSQGEAEQSDPTQAAKSKRSQNAKPVGGEAIHTMNYHLDDQSLTVAAPVQSYGLPSTQVANHLFNDYMDTVDPSFPIIDRNLLHTQYSTFFDSATWPCDKWLAILNAIFAIAAKHAHLTGAPWRGDSQDHLIFLTRARALGMSEDVLFDKPDLRQIHAFRIVAVAIRSALYLGINRNSGQSIMNIPEKTQTRVWWCLYTLEHMLGVMTGRPTCIQDCLSTSPLPKSFVNGKPQSSSTTQPIRGLNRTNEGLDQTSNGSGNILSQHVEEEVSNKSGNSHDAQSFDVMPTISNIWYLHYCDLTLIRQQIVNKVYSVDCVLEPWATIEDRIGEIKTKIEMWYKNLPELFVFIFKEDDDGGILRAKLHLAFHYYSAKIMLGRPCLCRHDTCQKSPSEKSSFGHRMAVEALQASTRMLDLIPDEPDAVRLYHQLPWWCILHYIMQAATVLLMELSFGCDHVPKDEMVFVRLAKKSIRWLYAMAEYSDSSHRAWQLCDGALRRLSTRIGYNISDMPPYPSLSPPDVPIDSHPVEPSQIQNLEPNFFYSVSVRGQHNSNGGGYTAVDLTHTLLGDANAMDSAYFPYDPISTEFMQAFSLHLPEEYLFHQD</sequence>
<reference evidence="4 5" key="1">
    <citation type="journal article" date="2023" name="IMA Fungus">
        <title>Comparative genomic study of the Penicillium genus elucidates a diverse pangenome and 15 lateral gene transfer events.</title>
        <authorList>
            <person name="Petersen C."/>
            <person name="Sorensen T."/>
            <person name="Nielsen M.R."/>
            <person name="Sondergaard T.E."/>
            <person name="Sorensen J.L."/>
            <person name="Fitzpatrick D.A."/>
            <person name="Frisvad J.C."/>
            <person name="Nielsen K.L."/>
        </authorList>
    </citation>
    <scope>NUCLEOTIDE SEQUENCE [LARGE SCALE GENOMIC DNA]</scope>
    <source>
        <strain evidence="4 5">IBT 29057</strain>
    </source>
</reference>
<dbReference type="GO" id="GO:0006351">
    <property type="term" value="P:DNA-templated transcription"/>
    <property type="evidence" value="ECO:0007669"/>
    <property type="project" value="InterPro"/>
</dbReference>
<dbReference type="InterPro" id="IPR053230">
    <property type="entry name" value="Trans_reg_galc"/>
</dbReference>
<dbReference type="EMBL" id="JAQJAC010000001">
    <property type="protein sequence ID" value="KAJ5600806.1"/>
    <property type="molecule type" value="Genomic_DNA"/>
</dbReference>
<feature type="non-terminal residue" evidence="4">
    <location>
        <position position="820"/>
    </location>
</feature>
<evidence type="ECO:0000256" key="1">
    <source>
        <dbReference type="ARBA" id="ARBA00023242"/>
    </source>
</evidence>
<feature type="region of interest" description="Disordered" evidence="2">
    <location>
        <begin position="445"/>
        <end position="475"/>
    </location>
</feature>
<protein>
    <submittedName>
        <fullName evidence="4">Transcription factor</fullName>
    </submittedName>
</protein>
<accession>A0AAD6E5F3</accession>
<feature type="compositionally biased region" description="Polar residues" evidence="2">
    <location>
        <begin position="448"/>
        <end position="475"/>
    </location>
</feature>
<feature type="compositionally biased region" description="Polar residues" evidence="2">
    <location>
        <begin position="214"/>
        <end position="232"/>
    </location>
</feature>
<dbReference type="GO" id="GO:0003677">
    <property type="term" value="F:DNA binding"/>
    <property type="evidence" value="ECO:0007669"/>
    <property type="project" value="InterPro"/>
</dbReference>
<feature type="region of interest" description="Disordered" evidence="2">
    <location>
        <begin position="214"/>
        <end position="242"/>
    </location>
</feature>
<dbReference type="Pfam" id="PF04082">
    <property type="entry name" value="Fungal_trans"/>
    <property type="match status" value="1"/>
</dbReference>
<evidence type="ECO:0000256" key="2">
    <source>
        <dbReference type="SAM" id="MobiDB-lite"/>
    </source>
</evidence>
<organism evidence="4 5">
    <name type="scientific">Penicillium hetheringtonii</name>
    <dbReference type="NCBI Taxonomy" id="911720"/>
    <lineage>
        <taxon>Eukaryota</taxon>
        <taxon>Fungi</taxon>
        <taxon>Dikarya</taxon>
        <taxon>Ascomycota</taxon>
        <taxon>Pezizomycotina</taxon>
        <taxon>Eurotiomycetes</taxon>
        <taxon>Eurotiomycetidae</taxon>
        <taxon>Eurotiales</taxon>
        <taxon>Aspergillaceae</taxon>
        <taxon>Penicillium</taxon>
    </lineage>
</organism>
<dbReference type="GO" id="GO:0008270">
    <property type="term" value="F:zinc ion binding"/>
    <property type="evidence" value="ECO:0007669"/>
    <property type="project" value="InterPro"/>
</dbReference>
<dbReference type="Proteomes" id="UP001216150">
    <property type="component" value="Unassembled WGS sequence"/>
</dbReference>
<dbReference type="PANTHER" id="PTHR47654:SF3">
    <property type="entry name" value="ZN(II)2CYS6 TRANSCRIPTION FACTOR (EUROFUNG)"/>
    <property type="match status" value="1"/>
</dbReference>
<evidence type="ECO:0000259" key="3">
    <source>
        <dbReference type="SMART" id="SM00906"/>
    </source>
</evidence>
<dbReference type="SMART" id="SM00906">
    <property type="entry name" value="Fungal_trans"/>
    <property type="match status" value="1"/>
</dbReference>
<keyword evidence="5" id="KW-1185">Reference proteome</keyword>
<comment type="caution">
    <text evidence="4">The sequence shown here is derived from an EMBL/GenBank/DDBJ whole genome shotgun (WGS) entry which is preliminary data.</text>
</comment>
<dbReference type="InterPro" id="IPR007219">
    <property type="entry name" value="XnlR_reg_dom"/>
</dbReference>
<proteinExistence type="predicted"/>
<evidence type="ECO:0000313" key="4">
    <source>
        <dbReference type="EMBL" id="KAJ5600806.1"/>
    </source>
</evidence>
<gene>
    <name evidence="4" type="ORF">N7450_001873</name>
</gene>
<dbReference type="PANTHER" id="PTHR47654">
    <property type="entry name" value="ZN(II)2CYS6 TRANSCRIPTION FACTOR (EUROFUNG)-RELATED"/>
    <property type="match status" value="1"/>
</dbReference>
<evidence type="ECO:0000313" key="5">
    <source>
        <dbReference type="Proteomes" id="UP001216150"/>
    </source>
</evidence>
<name>A0AAD6E5F3_9EURO</name>
<feature type="domain" description="Xylanolytic transcriptional activator regulatory" evidence="3">
    <location>
        <begin position="375"/>
        <end position="447"/>
    </location>
</feature>